<organism evidence="5 6">
    <name type="scientific">Sulfobacillus benefaciens</name>
    <dbReference type="NCBI Taxonomy" id="453960"/>
    <lineage>
        <taxon>Bacteria</taxon>
        <taxon>Bacillati</taxon>
        <taxon>Bacillota</taxon>
        <taxon>Clostridia</taxon>
        <taxon>Eubacteriales</taxon>
        <taxon>Clostridiales Family XVII. Incertae Sedis</taxon>
        <taxon>Sulfobacillus</taxon>
    </lineage>
</organism>
<accession>A0A2T2X8K9</accession>
<dbReference type="EMBL" id="PXYT01000007">
    <property type="protein sequence ID" value="PSR30786.1"/>
    <property type="molecule type" value="Genomic_DNA"/>
</dbReference>
<dbReference type="InterPro" id="IPR009078">
    <property type="entry name" value="Ferritin-like_SF"/>
</dbReference>
<reference evidence="5 6" key="1">
    <citation type="journal article" date="2014" name="BMC Genomics">
        <title>Comparison of environmental and isolate Sulfobacillus genomes reveals diverse carbon, sulfur, nitrogen, and hydrogen metabolisms.</title>
        <authorList>
            <person name="Justice N.B."/>
            <person name="Norman A."/>
            <person name="Brown C.T."/>
            <person name="Singh A."/>
            <person name="Thomas B.C."/>
            <person name="Banfield J.F."/>
        </authorList>
    </citation>
    <scope>NUCLEOTIDE SEQUENCE [LARGE SCALE GENOMIC DNA]</scope>
    <source>
        <strain evidence="5">AMDSBA1</strain>
    </source>
</reference>
<dbReference type="InterPro" id="IPR012078">
    <property type="entry name" value="MP_mOase_hydro"/>
</dbReference>
<dbReference type="Pfam" id="PF02332">
    <property type="entry name" value="Phenol_Hydrox"/>
    <property type="match status" value="1"/>
</dbReference>
<dbReference type="Gene3D" id="1.10.620.20">
    <property type="entry name" value="Ribonucleotide Reductase, subunit A"/>
    <property type="match status" value="1"/>
</dbReference>
<evidence type="ECO:0000256" key="3">
    <source>
        <dbReference type="ARBA" id="ARBA00023033"/>
    </source>
</evidence>
<protein>
    <recommendedName>
        <fullName evidence="1">propane 2-monooxygenase</fullName>
        <ecNumber evidence="1">1.14.13.227</ecNumber>
    </recommendedName>
</protein>
<comment type="catalytic activity">
    <reaction evidence="4">
        <text>propane + NADH + O2 + H(+) = propan-2-ol + NAD(+) + H2O</text>
        <dbReference type="Rhea" id="RHEA:49992"/>
        <dbReference type="ChEBI" id="CHEBI:15377"/>
        <dbReference type="ChEBI" id="CHEBI:15378"/>
        <dbReference type="ChEBI" id="CHEBI:15379"/>
        <dbReference type="ChEBI" id="CHEBI:17824"/>
        <dbReference type="ChEBI" id="CHEBI:32879"/>
        <dbReference type="ChEBI" id="CHEBI:57540"/>
        <dbReference type="ChEBI" id="CHEBI:57945"/>
        <dbReference type="EC" id="1.14.13.227"/>
    </reaction>
</comment>
<evidence type="ECO:0000256" key="1">
    <source>
        <dbReference type="ARBA" id="ARBA00012710"/>
    </source>
</evidence>
<dbReference type="InterPro" id="IPR003430">
    <property type="entry name" value="Phenol_Hydrox"/>
</dbReference>
<gene>
    <name evidence="5" type="ORF">C7B43_04775</name>
</gene>
<evidence type="ECO:0000256" key="4">
    <source>
        <dbReference type="ARBA" id="ARBA00048941"/>
    </source>
</evidence>
<keyword evidence="2" id="KW-0560">Oxidoreductase</keyword>
<sequence>MATTFNKSAAAGAKKFADWDSRHYRYYKPKGRKATLYEDVTVDVQPDPNRYLLQGWIISFADGIPAYSPTRTRLNCSDWHFYRAPDEEWERPHYQRQSAIVKMIGQAVANARQQKAVSNFDPDWVHILQDHVSASKHAEYGLGTALMSAQRDGMTQMINNSILTNASYKLRYSQDLTLYFADIAPDFSQTFDESAGKEHWLNDPIWQPTRKLVETVLATADHLEQYFAINVLIEPLVLELFRSGFVMQLAALHGDFLTPTVISAAEADYSRNMVNTISLMQILADDEKFSQQNQKVMTEWLRRWWPLATEAAQHLQPIWSLPRVKARGFADAMKNAENHVQQILRQIGVDFEEGGEHS</sequence>
<dbReference type="GO" id="GO:0016709">
    <property type="term" value="F:oxidoreductase activity, acting on paired donors, with incorporation or reduction of molecular oxygen, NAD(P)H as one donor, and incorporation of one atom of oxygen"/>
    <property type="evidence" value="ECO:0007669"/>
    <property type="project" value="InterPro"/>
</dbReference>
<name>A0A2T2X8K9_9FIRM</name>
<proteinExistence type="predicted"/>
<dbReference type="AlphaFoldDB" id="A0A2T2X8K9"/>
<evidence type="ECO:0000313" key="6">
    <source>
        <dbReference type="Proteomes" id="UP000242699"/>
    </source>
</evidence>
<dbReference type="PIRSF" id="PIRSF000040">
    <property type="entry name" value="MMOH_comp"/>
    <property type="match status" value="1"/>
</dbReference>
<evidence type="ECO:0000313" key="5">
    <source>
        <dbReference type="EMBL" id="PSR30786.1"/>
    </source>
</evidence>
<dbReference type="EC" id="1.14.13.227" evidence="1"/>
<dbReference type="SUPFAM" id="SSF47240">
    <property type="entry name" value="Ferritin-like"/>
    <property type="match status" value="1"/>
</dbReference>
<dbReference type="InterPro" id="IPR012348">
    <property type="entry name" value="RNR-like"/>
</dbReference>
<evidence type="ECO:0000256" key="2">
    <source>
        <dbReference type="ARBA" id="ARBA00023002"/>
    </source>
</evidence>
<dbReference type="Proteomes" id="UP000242699">
    <property type="component" value="Unassembled WGS sequence"/>
</dbReference>
<keyword evidence="3" id="KW-0503">Monooxygenase</keyword>
<comment type="caution">
    <text evidence="5">The sequence shown here is derived from an EMBL/GenBank/DDBJ whole genome shotgun (WGS) entry which is preliminary data.</text>
</comment>